<name>A0A844AZU9_9RHOB</name>
<keyword evidence="4" id="KW-1185">Reference proteome</keyword>
<dbReference type="Gene3D" id="3.40.50.1820">
    <property type="entry name" value="alpha/beta hydrolase"/>
    <property type="match status" value="1"/>
</dbReference>
<accession>A0A844AZU9</accession>
<dbReference type="InterPro" id="IPR050300">
    <property type="entry name" value="GDXG_lipolytic_enzyme"/>
</dbReference>
<proteinExistence type="predicted"/>
<dbReference type="Pfam" id="PF20434">
    <property type="entry name" value="BD-FAE"/>
    <property type="match status" value="1"/>
</dbReference>
<dbReference type="InterPro" id="IPR049492">
    <property type="entry name" value="BD-FAE-like_dom"/>
</dbReference>
<evidence type="ECO:0000313" key="3">
    <source>
        <dbReference type="EMBL" id="MQY43441.1"/>
    </source>
</evidence>
<evidence type="ECO:0000256" key="1">
    <source>
        <dbReference type="ARBA" id="ARBA00022801"/>
    </source>
</evidence>
<feature type="domain" description="BD-FAE-like" evidence="2">
    <location>
        <begin position="37"/>
        <end position="213"/>
    </location>
</feature>
<gene>
    <name evidence="3" type="ORF">GG681_12385</name>
</gene>
<evidence type="ECO:0000313" key="4">
    <source>
        <dbReference type="Proteomes" id="UP000436694"/>
    </source>
</evidence>
<comment type="caution">
    <text evidence="3">The sequence shown here is derived from an EMBL/GenBank/DDBJ whole genome shotgun (WGS) entry which is preliminary data.</text>
</comment>
<dbReference type="GO" id="GO:0016787">
    <property type="term" value="F:hydrolase activity"/>
    <property type="evidence" value="ECO:0007669"/>
    <property type="project" value="UniProtKB-KW"/>
</dbReference>
<dbReference type="EMBL" id="WIXK01000006">
    <property type="protein sequence ID" value="MQY43441.1"/>
    <property type="molecule type" value="Genomic_DNA"/>
</dbReference>
<protein>
    <submittedName>
        <fullName evidence="3">Alpha/beta fold hydrolase</fullName>
    </submittedName>
</protein>
<organism evidence="3 4">
    <name type="scientific">Tritonibacter aquimaris</name>
    <dbReference type="NCBI Taxonomy" id="2663379"/>
    <lineage>
        <taxon>Bacteria</taxon>
        <taxon>Pseudomonadati</taxon>
        <taxon>Pseudomonadota</taxon>
        <taxon>Alphaproteobacteria</taxon>
        <taxon>Rhodobacterales</taxon>
        <taxon>Paracoccaceae</taxon>
        <taxon>Tritonibacter</taxon>
    </lineage>
</organism>
<keyword evidence="1 3" id="KW-0378">Hydrolase</keyword>
<evidence type="ECO:0000259" key="2">
    <source>
        <dbReference type="Pfam" id="PF20434"/>
    </source>
</evidence>
<sequence length="268" mass="29192">MLKPILILTLAVLGLVGLAYLTLFEDYAYGPHRNQRMDVYAPKGAENAPVILMLHGGGWSGGSRRWPNVWFNKSRHFTNKGYVFVSTGTRLLPEADPLEQVDDLAAAFAYVVENAKSWGGDPDRIILMGHSSGAHVASLLGVQQDLLRAKGLPKPLAIVSLDTAALDVTQGMAGPPRRWLAAIFGEDRALWQRASPAHFMDPEDPPMLVACSTKYSFPCAYAVEFASAHAQVEALSVPYAHRGVNARLGAKNDYTQAVDQWLARLGLP</sequence>
<dbReference type="PANTHER" id="PTHR48081">
    <property type="entry name" value="AB HYDROLASE SUPERFAMILY PROTEIN C4A8.06C"/>
    <property type="match status" value="1"/>
</dbReference>
<dbReference type="InterPro" id="IPR029058">
    <property type="entry name" value="AB_hydrolase_fold"/>
</dbReference>
<reference evidence="3 4" key="1">
    <citation type="submission" date="2019-10" db="EMBL/GenBank/DDBJ databases">
        <title>Epibacterium sp. nov., isolated from seawater.</title>
        <authorList>
            <person name="Zhang X."/>
            <person name="Li N."/>
        </authorList>
    </citation>
    <scope>NUCLEOTIDE SEQUENCE [LARGE SCALE GENOMIC DNA]</scope>
    <source>
        <strain evidence="3 4">SM1969</strain>
    </source>
</reference>
<dbReference type="Proteomes" id="UP000436694">
    <property type="component" value="Unassembled WGS sequence"/>
</dbReference>
<dbReference type="RefSeq" id="WP_153548348.1">
    <property type="nucleotide sequence ID" value="NZ_WIXK01000006.1"/>
</dbReference>
<dbReference type="SUPFAM" id="SSF53474">
    <property type="entry name" value="alpha/beta-Hydrolases"/>
    <property type="match status" value="1"/>
</dbReference>
<dbReference type="AlphaFoldDB" id="A0A844AZU9"/>